<keyword evidence="2 5" id="KW-0812">Transmembrane</keyword>
<keyword evidence="4 5" id="KW-0472">Membrane</keyword>
<sequence length="376" mass="44451">MDAESVEPFLIYLPIPQRVVLLVVFGLWLWTWFLKISGTYYDVSRVVIFNEFNGLPNYSASTKLYQSSLKLLKSVCRVIIPWQLVCVVGFQYCVANNVNHKQVWFILNISPLIEMIYILVTILKSSSMVRRCIKRIMWIADIEPKPYRNNYIMISDTLTSYSKPLVDLAIYVTFLFHEPANFKCQLEKYENAVALNIDVIVGILPSLIRMVQSLREFARGRSQRKDGSQLFNALKYAGNIPVMLVTVYTRYYNLGPLKMIYWFMFWNSAYSFWWDVTMDWKLDLFNFVSNNANTNDNALRNTLLYGKNAWYYSGMVLDFVLRFAWLWEYISGHSIFYGELNIFWLQILEVFRRWIWLFFKVEAEYIATAEGEKLDE</sequence>
<evidence type="ECO:0000313" key="7">
    <source>
        <dbReference type="EMBL" id="CDO94477.1"/>
    </source>
</evidence>
<reference evidence="7 8" key="1">
    <citation type="submission" date="2014-03" db="EMBL/GenBank/DDBJ databases">
        <title>The genome of Kluyveromyces dobzhanskii.</title>
        <authorList>
            <person name="Nystedt B."/>
            <person name="Astrom S."/>
        </authorList>
    </citation>
    <scope>NUCLEOTIDE SEQUENCE [LARGE SCALE GENOMIC DNA]</scope>
    <source>
        <strain evidence="7 8">CBS 2104</strain>
    </source>
</reference>
<dbReference type="AlphaFoldDB" id="A0A0A8L8M5"/>
<comment type="caution">
    <text evidence="7">The sequence shown here is derived from an EMBL/GenBank/DDBJ whole genome shotgun (WGS) entry which is preliminary data.</text>
</comment>
<evidence type="ECO:0000256" key="3">
    <source>
        <dbReference type="ARBA" id="ARBA00022989"/>
    </source>
</evidence>
<dbReference type="PANTHER" id="PTHR10783">
    <property type="entry name" value="XENOTROPIC AND POLYTROPIC RETROVIRUS RECEPTOR 1-RELATED"/>
    <property type="match status" value="1"/>
</dbReference>
<organism evidence="7 8">
    <name type="scientific">Kluyveromyces dobzhanskii CBS 2104</name>
    <dbReference type="NCBI Taxonomy" id="1427455"/>
    <lineage>
        <taxon>Eukaryota</taxon>
        <taxon>Fungi</taxon>
        <taxon>Dikarya</taxon>
        <taxon>Ascomycota</taxon>
        <taxon>Saccharomycotina</taxon>
        <taxon>Saccharomycetes</taxon>
        <taxon>Saccharomycetales</taxon>
        <taxon>Saccharomycetaceae</taxon>
        <taxon>Kluyveromyces</taxon>
    </lineage>
</organism>
<name>A0A0A8L8M5_9SACH</name>
<dbReference type="InterPro" id="IPR004342">
    <property type="entry name" value="EXS_C"/>
</dbReference>
<feature type="transmembrane region" description="Helical" evidence="5">
    <location>
        <begin position="15"/>
        <end position="34"/>
    </location>
</feature>
<evidence type="ECO:0000313" key="8">
    <source>
        <dbReference type="Proteomes" id="UP000031516"/>
    </source>
</evidence>
<feature type="transmembrane region" description="Helical" evidence="5">
    <location>
        <begin position="104"/>
        <end position="123"/>
    </location>
</feature>
<protein>
    <submittedName>
        <fullName evidence="7">WGS project CCBQ000000000 data, contig 00017</fullName>
    </submittedName>
</protein>
<gene>
    <name evidence="7" type="ORF">KLDO_g2742</name>
</gene>
<feature type="transmembrane region" description="Helical" evidence="5">
    <location>
        <begin position="259"/>
        <end position="276"/>
    </location>
</feature>
<dbReference type="GO" id="GO:0005737">
    <property type="term" value="C:cytoplasm"/>
    <property type="evidence" value="ECO:0007669"/>
    <property type="project" value="TreeGrafter"/>
</dbReference>
<evidence type="ECO:0000256" key="2">
    <source>
        <dbReference type="ARBA" id="ARBA00022692"/>
    </source>
</evidence>
<dbReference type="PROSITE" id="PS51380">
    <property type="entry name" value="EXS"/>
    <property type="match status" value="1"/>
</dbReference>
<evidence type="ECO:0000256" key="4">
    <source>
        <dbReference type="ARBA" id="ARBA00023136"/>
    </source>
</evidence>
<evidence type="ECO:0000259" key="6">
    <source>
        <dbReference type="PROSITE" id="PS51380"/>
    </source>
</evidence>
<keyword evidence="3 5" id="KW-1133">Transmembrane helix</keyword>
<evidence type="ECO:0000256" key="1">
    <source>
        <dbReference type="ARBA" id="ARBA00004141"/>
    </source>
</evidence>
<comment type="subcellular location">
    <subcellularLocation>
        <location evidence="1">Membrane</location>
        <topology evidence="1">Multi-pass membrane protein</topology>
    </subcellularLocation>
</comment>
<dbReference type="Pfam" id="PF03124">
    <property type="entry name" value="EXS"/>
    <property type="match status" value="1"/>
</dbReference>
<evidence type="ECO:0000256" key="5">
    <source>
        <dbReference type="SAM" id="Phobius"/>
    </source>
</evidence>
<dbReference type="Proteomes" id="UP000031516">
    <property type="component" value="Unassembled WGS sequence"/>
</dbReference>
<proteinExistence type="predicted"/>
<dbReference type="GO" id="GO:0016020">
    <property type="term" value="C:membrane"/>
    <property type="evidence" value="ECO:0007669"/>
    <property type="project" value="UniProtKB-SubCell"/>
</dbReference>
<dbReference type="PANTHER" id="PTHR10783:SF46">
    <property type="entry name" value="PROTEIN ERD1 HOMOLOG 2"/>
    <property type="match status" value="1"/>
</dbReference>
<dbReference type="OrthoDB" id="2159384at2759"/>
<feature type="transmembrane region" description="Helical" evidence="5">
    <location>
        <begin position="71"/>
        <end position="92"/>
    </location>
</feature>
<keyword evidence="8" id="KW-1185">Reference proteome</keyword>
<accession>A0A0A8L8M5</accession>
<feature type="domain" description="EXS" evidence="6">
    <location>
        <begin position="189"/>
        <end position="376"/>
    </location>
</feature>
<dbReference type="EMBL" id="CCBQ010000038">
    <property type="protein sequence ID" value="CDO94477.1"/>
    <property type="molecule type" value="Genomic_DNA"/>
</dbReference>